<evidence type="ECO:0000256" key="1">
    <source>
        <dbReference type="SAM" id="SignalP"/>
    </source>
</evidence>
<reference evidence="3" key="2">
    <citation type="submission" date="2014-04" db="EMBL/GenBank/DDBJ databases">
        <title>Complete genome of Weissella ceti strain WS08 isolated from diseased rainbow trout in Brazil.</title>
        <authorList>
            <person name="Figueiredo H.C.P."/>
            <person name="Leal C.A.G."/>
            <person name="Pereira F.L."/>
            <person name="Soares S.C."/>
            <person name="Dorella F.A."/>
            <person name="Carvalho A.F."/>
            <person name="Pereira U.P."/>
            <person name="Azevedo V.A.C."/>
        </authorList>
    </citation>
    <scope>NUCLEOTIDE SEQUENCE [LARGE SCALE GENOMIC DNA]</scope>
    <source>
        <strain evidence="3">WS08</strain>
    </source>
</reference>
<dbReference type="Proteomes" id="UP000028491">
    <property type="component" value="Chromosome"/>
</dbReference>
<feature type="signal peptide" evidence="1">
    <location>
        <begin position="1"/>
        <end position="23"/>
    </location>
</feature>
<keyword evidence="1" id="KW-0732">Signal</keyword>
<dbReference type="EMBL" id="CP007588">
    <property type="protein sequence ID" value="AIG66056.1"/>
    <property type="molecule type" value="Genomic_DNA"/>
</dbReference>
<name>A0ABN4DIE2_9LACO</name>
<organism evidence="2 3">
    <name type="scientific">Weissella tructae</name>
    <dbReference type="NCBI Taxonomy" id="887702"/>
    <lineage>
        <taxon>Bacteria</taxon>
        <taxon>Bacillati</taxon>
        <taxon>Bacillota</taxon>
        <taxon>Bacilli</taxon>
        <taxon>Lactobacillales</taxon>
        <taxon>Lactobacillaceae</taxon>
        <taxon>Weissella</taxon>
    </lineage>
</organism>
<protein>
    <submittedName>
        <fullName evidence="2">Uncharacterized protein</fullName>
    </submittedName>
</protein>
<sequence length="197" mass="21706">MQMMQRMVLVGLVGLTLSGVGVSANQVGDHTNITQQSTSGITLEDRVEEAISIQDNRFCVNQKLLLQKCSTFEAARVNDSVTNMNKQLNQLTTTGSRLLVADDGGMTMQSNRFVRRFGKTQVKFYWWGVRVWLNQDHVQSLVDTGIGLSGYFIPGRLIGAACVALGANIHHIKSGIRFDLTYLNVGSKVSIANVAWQ</sequence>
<evidence type="ECO:0000313" key="3">
    <source>
        <dbReference type="Proteomes" id="UP000028491"/>
    </source>
</evidence>
<dbReference type="RefSeq" id="WP_038566704.1">
    <property type="nucleotide sequence ID" value="NZ_CP007588.1"/>
</dbReference>
<keyword evidence="3" id="KW-1185">Reference proteome</keyword>
<proteinExistence type="predicted"/>
<accession>A0ABN4DIE2</accession>
<evidence type="ECO:0000313" key="2">
    <source>
        <dbReference type="EMBL" id="AIG66056.1"/>
    </source>
</evidence>
<feature type="chain" id="PRO_5045196543" evidence="1">
    <location>
        <begin position="24"/>
        <end position="197"/>
    </location>
</feature>
<gene>
    <name evidence="2" type="ORF">WS08_1117</name>
</gene>
<reference evidence="2 3" key="1">
    <citation type="journal article" date="2014" name="Genome Announc.">
        <title>Whole-Genome Sequence of Weissella ceti Strain WS08, Isolated from Diseased Rainbow Trout in Brazil.</title>
        <authorList>
            <person name="Figueiredo H.C."/>
            <person name="Leal G."/>
            <person name="Pereira F.L."/>
            <person name="Soares S.C."/>
            <person name="Dorella F.A."/>
            <person name="Carvalho A.F."/>
            <person name="Pereira U.P."/>
            <person name="Azevedo V.A."/>
        </authorList>
    </citation>
    <scope>NUCLEOTIDE SEQUENCE [LARGE SCALE GENOMIC DNA]</scope>
    <source>
        <strain evidence="2 3">WS08</strain>
    </source>
</reference>